<keyword evidence="2" id="KW-1133">Transmembrane helix</keyword>
<evidence type="ECO:0000313" key="4">
    <source>
        <dbReference type="Proteomes" id="UP000316921"/>
    </source>
</evidence>
<dbReference type="Proteomes" id="UP000316921">
    <property type="component" value="Chromosome"/>
</dbReference>
<feature type="transmembrane region" description="Helical" evidence="2">
    <location>
        <begin position="465"/>
        <end position="487"/>
    </location>
</feature>
<keyword evidence="2" id="KW-0812">Transmembrane</keyword>
<dbReference type="InterPro" id="IPR001036">
    <property type="entry name" value="Acrflvin-R"/>
</dbReference>
<gene>
    <name evidence="3" type="primary">bepE</name>
    <name evidence="3" type="ORF">Pla133_15400</name>
</gene>
<feature type="transmembrane region" description="Helical" evidence="2">
    <location>
        <begin position="846"/>
        <end position="866"/>
    </location>
</feature>
<dbReference type="AlphaFoldDB" id="A0A518BHM4"/>
<dbReference type="KEGG" id="pbap:Pla133_15400"/>
<dbReference type="SUPFAM" id="SSF82714">
    <property type="entry name" value="Multidrug efflux transporter AcrB TolC docking domain, DN and DC subdomains"/>
    <property type="match status" value="2"/>
</dbReference>
<organism evidence="3 4">
    <name type="scientific">Engelhardtia mirabilis</name>
    <dbReference type="NCBI Taxonomy" id="2528011"/>
    <lineage>
        <taxon>Bacteria</taxon>
        <taxon>Pseudomonadati</taxon>
        <taxon>Planctomycetota</taxon>
        <taxon>Planctomycetia</taxon>
        <taxon>Planctomycetia incertae sedis</taxon>
        <taxon>Engelhardtia</taxon>
    </lineage>
</organism>
<feature type="transmembrane region" description="Helical" evidence="2">
    <location>
        <begin position="12"/>
        <end position="31"/>
    </location>
</feature>
<feature type="transmembrane region" description="Helical" evidence="2">
    <location>
        <begin position="433"/>
        <end position="453"/>
    </location>
</feature>
<feature type="transmembrane region" description="Helical" evidence="2">
    <location>
        <begin position="388"/>
        <end position="412"/>
    </location>
</feature>
<evidence type="ECO:0000256" key="1">
    <source>
        <dbReference type="SAM" id="MobiDB-lite"/>
    </source>
</evidence>
<name>A0A518BHM4_9BACT</name>
<feature type="transmembrane region" description="Helical" evidence="2">
    <location>
        <begin position="362"/>
        <end position="382"/>
    </location>
</feature>
<feature type="transmembrane region" description="Helical" evidence="2">
    <location>
        <begin position="946"/>
        <end position="965"/>
    </location>
</feature>
<feature type="transmembrane region" description="Helical" evidence="2">
    <location>
        <begin position="900"/>
        <end position="925"/>
    </location>
</feature>
<dbReference type="SUPFAM" id="SSF82866">
    <property type="entry name" value="Multidrug efflux transporter AcrB transmembrane domain"/>
    <property type="match status" value="2"/>
</dbReference>
<dbReference type="RefSeq" id="WP_145064304.1">
    <property type="nucleotide sequence ID" value="NZ_CP036287.1"/>
</dbReference>
<dbReference type="EMBL" id="CP036287">
    <property type="protein sequence ID" value="QDU66466.1"/>
    <property type="molecule type" value="Genomic_DNA"/>
</dbReference>
<dbReference type="SUPFAM" id="SSF82693">
    <property type="entry name" value="Multidrug efflux transporter AcrB pore domain, PN1, PN2, PC1 and PC2 subdomains"/>
    <property type="match status" value="4"/>
</dbReference>
<dbReference type="InterPro" id="IPR027463">
    <property type="entry name" value="AcrB_DN_DC_subdom"/>
</dbReference>
<reference evidence="3 4" key="1">
    <citation type="submission" date="2019-02" db="EMBL/GenBank/DDBJ databases">
        <title>Deep-cultivation of Planctomycetes and their phenomic and genomic characterization uncovers novel biology.</title>
        <authorList>
            <person name="Wiegand S."/>
            <person name="Jogler M."/>
            <person name="Boedeker C."/>
            <person name="Pinto D."/>
            <person name="Vollmers J."/>
            <person name="Rivas-Marin E."/>
            <person name="Kohn T."/>
            <person name="Peeters S.H."/>
            <person name="Heuer A."/>
            <person name="Rast P."/>
            <person name="Oberbeckmann S."/>
            <person name="Bunk B."/>
            <person name="Jeske O."/>
            <person name="Meyerdierks A."/>
            <person name="Storesund J.E."/>
            <person name="Kallscheuer N."/>
            <person name="Luecker S."/>
            <person name="Lage O.M."/>
            <person name="Pohl T."/>
            <person name="Merkel B.J."/>
            <person name="Hornburger P."/>
            <person name="Mueller R.-W."/>
            <person name="Bruemmer F."/>
            <person name="Labrenz M."/>
            <person name="Spormann A.M."/>
            <person name="Op den Camp H."/>
            <person name="Overmann J."/>
            <person name="Amann R."/>
            <person name="Jetten M.S.M."/>
            <person name="Mascher T."/>
            <person name="Medema M.H."/>
            <person name="Devos D.P."/>
            <person name="Kaster A.-K."/>
            <person name="Ovreas L."/>
            <person name="Rohde M."/>
            <person name="Galperin M.Y."/>
            <person name="Jogler C."/>
        </authorList>
    </citation>
    <scope>NUCLEOTIDE SEQUENCE [LARGE SCALE GENOMIC DNA]</scope>
    <source>
        <strain evidence="3 4">Pla133</strain>
    </source>
</reference>
<dbReference type="Gene3D" id="1.20.1640.10">
    <property type="entry name" value="Multidrug efflux transporter AcrB transmembrane domain"/>
    <property type="match status" value="2"/>
</dbReference>
<dbReference type="Gene3D" id="3.30.70.1440">
    <property type="entry name" value="Multidrug efflux transporter AcrB pore domain"/>
    <property type="match status" value="1"/>
</dbReference>
<proteinExistence type="predicted"/>
<dbReference type="GO" id="GO:0005886">
    <property type="term" value="C:plasma membrane"/>
    <property type="evidence" value="ECO:0007669"/>
    <property type="project" value="TreeGrafter"/>
</dbReference>
<dbReference type="PANTHER" id="PTHR32063:SF14">
    <property type="entry name" value="BLL4319 PROTEIN"/>
    <property type="match status" value="1"/>
</dbReference>
<keyword evidence="2" id="KW-0472">Membrane</keyword>
<dbReference type="GO" id="GO:0042910">
    <property type="term" value="F:xenobiotic transmembrane transporter activity"/>
    <property type="evidence" value="ECO:0007669"/>
    <property type="project" value="TreeGrafter"/>
</dbReference>
<dbReference type="Gene3D" id="3.30.70.1320">
    <property type="entry name" value="Multidrug efflux transporter AcrB pore domain like"/>
    <property type="match status" value="1"/>
</dbReference>
<feature type="transmembrane region" description="Helical" evidence="2">
    <location>
        <begin position="336"/>
        <end position="355"/>
    </location>
</feature>
<feature type="transmembrane region" description="Helical" evidence="2">
    <location>
        <begin position="977"/>
        <end position="1003"/>
    </location>
</feature>
<sequence length="1034" mass="111749">MRAFTDIFIKHPVLAVVVNLVIVLVGLRAVFSLPIQQYPKLESSSVIITTAYPGASAEAVRGFLTTPIERAVSAIGGVDHIESTSRANLSTITVHLELGHSTTEALAEVTARIQQVRSEIPGDAEPPRIEVQRADRPYATFYISFSSERRSVSELTDWLGRTIQPQLATLPGIQRVTNSEGGRPIAMRVWIDPDKLAELDLSPGDVYGALQRNNYLAAVGQTKGREVQVDLLANTDLRTVEEFEDLIVADRDSAVVRLSDIARVELGAEEADLIAKYNAQPSVYLGVWPLVGANEIEVAAGLRAEMERLRPTLPADVEMRLVWDGTVFMRDALKEITKTLAETIAIVGLVVFLFLGSLRTALVPLVAMPVSLIGAVMVMMALGFSLNLLTILAIVLSVGLVVDDAIVVVENVERHVHLGKTRVDAAIAAARELLGPIIAMTITLAAVYTPIGFQGGLTGSLFLEFAITLAAAVIVSGIVALTLSPVMSSRFVRTSGKESRLTKLVNKGFDRVRRIYAWCLAVALDMRAVVVVAALLVMAAAYPLYSLSSRELAPVEDQSHISMFFDVAPDATLSAVDEGSRQVATAINALPEARFMWSLVGNWGGFGGVAMKNWKERERSTEELYGQVYGVVSQIPGVRVFPRLDPPLPTSGQYDVELVLQSDAPLEEMLPLVGAVVGAGWQSGKFLYVDTDLKVDRPEARVIIDRERVADLGLDLAGVGRELGILLGGGYVNRFNHFDRSYKVIPQLGDAERATVGPLLDLKIKTPAGDLVPVSTFTHIESSVAPRVLNRFQQRNAVRVFGGVAPGVTKEEGLRTLESAIAKLGPRGVETDYAGESRQIRKEGSALVVTLGFAIVLVYLVLAAQFRSFRDPLVVLLGSVPLAISGALLFSFLGLTTINIYSQVGLITLVGLIAKNGILIVEFANSLQESGLEKLVALRQAAEIRLRPVLMTTAATVFGHLPLVFVTGPGARARNSIGIVLVAGMVMGTVFTLFVVPVFYSLIAVDHRARNARQAQAQERERRMLPTPALEPAR</sequence>
<dbReference type="PRINTS" id="PR00702">
    <property type="entry name" value="ACRIFLAVINRP"/>
</dbReference>
<feature type="region of interest" description="Disordered" evidence="1">
    <location>
        <begin position="1015"/>
        <end position="1034"/>
    </location>
</feature>
<dbReference type="Gene3D" id="3.30.2090.10">
    <property type="entry name" value="Multidrug efflux transporter AcrB TolC docking domain, DN and DC subdomains"/>
    <property type="match status" value="2"/>
</dbReference>
<evidence type="ECO:0000313" key="3">
    <source>
        <dbReference type="EMBL" id="QDU66466.1"/>
    </source>
</evidence>
<dbReference type="PANTHER" id="PTHR32063">
    <property type="match status" value="1"/>
</dbReference>
<keyword evidence="4" id="KW-1185">Reference proteome</keyword>
<dbReference type="Pfam" id="PF00873">
    <property type="entry name" value="ACR_tran"/>
    <property type="match status" value="1"/>
</dbReference>
<protein>
    <submittedName>
        <fullName evidence="3">Efflux pump membrane transporter BepE</fullName>
    </submittedName>
</protein>
<evidence type="ECO:0000256" key="2">
    <source>
        <dbReference type="SAM" id="Phobius"/>
    </source>
</evidence>
<feature type="transmembrane region" description="Helical" evidence="2">
    <location>
        <begin position="515"/>
        <end position="545"/>
    </location>
</feature>
<feature type="transmembrane region" description="Helical" evidence="2">
    <location>
        <begin position="873"/>
        <end position="894"/>
    </location>
</feature>
<accession>A0A518BHM4</accession>
<dbReference type="Gene3D" id="3.30.70.1430">
    <property type="entry name" value="Multidrug efflux transporter AcrB pore domain"/>
    <property type="match status" value="2"/>
</dbReference>